<keyword evidence="1" id="KW-0812">Transmembrane</keyword>
<dbReference type="AlphaFoldDB" id="A0A2R5F2Q9"/>
<dbReference type="Proteomes" id="UP000245081">
    <property type="component" value="Unassembled WGS sequence"/>
</dbReference>
<keyword evidence="1" id="KW-0472">Membrane</keyword>
<dbReference type="OrthoDB" id="8535630at2"/>
<gene>
    <name evidence="2" type="ORF">NMK_0227</name>
</gene>
<evidence type="ECO:0000313" key="3">
    <source>
        <dbReference type="Proteomes" id="UP000245081"/>
    </source>
</evidence>
<evidence type="ECO:0000313" key="2">
    <source>
        <dbReference type="EMBL" id="GBG12695.1"/>
    </source>
</evidence>
<sequence length="263" mass="27998">MQAQDHQWFFRLVERCGTTPAERLVGVFGVVEHLIQAPEFRSRIVSEFPAGLNCLYSSEDLNGFLAEAAEAAGMVEPTALARQLNILLHGAIAEELRNPRSGALRQAAAVAQVVVANSGPQKTKHSLARNVGWAAVGGAAAMLLAVVIGLPALHTATVSANVVAQAGRPQALVPVGVSPDEIDAALALHEKIERGICRAPHLLVLPPGQVTAYMNAIEARTPDDPVADGRNLRAFLAWFDTIKSTECYDPPLNGHTAVKWSKS</sequence>
<dbReference type="Gene3D" id="1.10.357.10">
    <property type="entry name" value="Tetracycline Repressor, domain 2"/>
    <property type="match status" value="1"/>
</dbReference>
<keyword evidence="1" id="KW-1133">Transmembrane helix</keyword>
<dbReference type="RefSeq" id="WP_146187112.1">
    <property type="nucleotide sequence ID" value="NZ_BDOQ01000001.1"/>
</dbReference>
<proteinExistence type="predicted"/>
<protein>
    <submittedName>
        <fullName evidence="2">Uncharacterized protein</fullName>
    </submittedName>
</protein>
<organism evidence="2 3">
    <name type="scientific">Novimethylophilus kurashikiensis</name>
    <dbReference type="NCBI Taxonomy" id="1825523"/>
    <lineage>
        <taxon>Bacteria</taxon>
        <taxon>Pseudomonadati</taxon>
        <taxon>Pseudomonadota</taxon>
        <taxon>Betaproteobacteria</taxon>
        <taxon>Nitrosomonadales</taxon>
        <taxon>Methylophilaceae</taxon>
        <taxon>Novimethylophilus</taxon>
    </lineage>
</organism>
<reference evidence="2 3" key="1">
    <citation type="journal article" date="2018" name="Environ. Microbiol.">
        <title>Isolation and genomic characterization of Novimethylophilus kurashikiensis gen. nov. sp. nov., a new lanthanide-dependent methylotrophic species of Methylophilaceae.</title>
        <authorList>
            <person name="Lv H."/>
            <person name="Sahin N."/>
            <person name="Tani A."/>
        </authorList>
    </citation>
    <scope>NUCLEOTIDE SEQUENCE [LARGE SCALE GENOMIC DNA]</scope>
    <source>
        <strain evidence="2 3">La2-4</strain>
    </source>
</reference>
<evidence type="ECO:0000256" key="1">
    <source>
        <dbReference type="SAM" id="Phobius"/>
    </source>
</evidence>
<name>A0A2R5F2Q9_9PROT</name>
<comment type="caution">
    <text evidence="2">The sequence shown here is derived from an EMBL/GenBank/DDBJ whole genome shotgun (WGS) entry which is preliminary data.</text>
</comment>
<dbReference type="EMBL" id="BDOQ01000001">
    <property type="protein sequence ID" value="GBG12695.1"/>
    <property type="molecule type" value="Genomic_DNA"/>
</dbReference>
<accession>A0A2R5F2Q9</accession>
<feature type="transmembrane region" description="Helical" evidence="1">
    <location>
        <begin position="131"/>
        <end position="153"/>
    </location>
</feature>
<keyword evidence="3" id="KW-1185">Reference proteome</keyword>